<dbReference type="InterPro" id="IPR000675">
    <property type="entry name" value="Cutinase/axe"/>
</dbReference>
<evidence type="ECO:0000256" key="2">
    <source>
        <dbReference type="ARBA" id="ARBA00023157"/>
    </source>
</evidence>
<keyword evidence="1" id="KW-0378">Hydrolase</keyword>
<dbReference type="Gene3D" id="3.40.50.1820">
    <property type="entry name" value="alpha/beta hydrolase"/>
    <property type="match status" value="1"/>
</dbReference>
<dbReference type="PANTHER" id="PTHR33630">
    <property type="entry name" value="CUTINASE RV1984C-RELATED-RELATED"/>
    <property type="match status" value="1"/>
</dbReference>
<evidence type="ECO:0000313" key="4">
    <source>
        <dbReference type="Proteomes" id="UP001219355"/>
    </source>
</evidence>
<evidence type="ECO:0000256" key="1">
    <source>
        <dbReference type="ARBA" id="ARBA00022801"/>
    </source>
</evidence>
<protein>
    <recommendedName>
        <fullName evidence="5">Cutinase</fullName>
    </recommendedName>
</protein>
<dbReference type="Proteomes" id="UP001219355">
    <property type="component" value="Chromosome 2"/>
</dbReference>
<dbReference type="AlphaFoldDB" id="A0AAF0DFD7"/>
<name>A0AAF0DFD7_9EURO</name>
<keyword evidence="2" id="KW-1015">Disulfide bond</keyword>
<dbReference type="Pfam" id="PF01083">
    <property type="entry name" value="Cutinase"/>
    <property type="match status" value="1"/>
</dbReference>
<dbReference type="InterPro" id="IPR029058">
    <property type="entry name" value="AB_hydrolase_fold"/>
</dbReference>
<dbReference type="PANTHER" id="PTHR33630:SF9">
    <property type="entry name" value="CUTINASE 4"/>
    <property type="match status" value="1"/>
</dbReference>
<dbReference type="GO" id="GO:0052689">
    <property type="term" value="F:carboxylic ester hydrolase activity"/>
    <property type="evidence" value="ECO:0007669"/>
    <property type="project" value="UniProtKB-ARBA"/>
</dbReference>
<dbReference type="SUPFAM" id="SSF53474">
    <property type="entry name" value="alpha/beta-Hydrolases"/>
    <property type="match status" value="1"/>
</dbReference>
<evidence type="ECO:0008006" key="5">
    <source>
        <dbReference type="Google" id="ProtNLM"/>
    </source>
</evidence>
<gene>
    <name evidence="3" type="ORF">PRK78_003068</name>
</gene>
<keyword evidence="4" id="KW-1185">Reference proteome</keyword>
<reference evidence="3" key="1">
    <citation type="submission" date="2023-03" db="EMBL/GenBank/DDBJ databases">
        <title>Emydomyces testavorans Genome Sequence.</title>
        <authorList>
            <person name="Hoyer L."/>
        </authorList>
    </citation>
    <scope>NUCLEOTIDE SEQUENCE</scope>
    <source>
        <strain evidence="3">16-2883</strain>
    </source>
</reference>
<organism evidence="3 4">
    <name type="scientific">Emydomyces testavorans</name>
    <dbReference type="NCBI Taxonomy" id="2070801"/>
    <lineage>
        <taxon>Eukaryota</taxon>
        <taxon>Fungi</taxon>
        <taxon>Dikarya</taxon>
        <taxon>Ascomycota</taxon>
        <taxon>Pezizomycotina</taxon>
        <taxon>Eurotiomycetes</taxon>
        <taxon>Eurotiomycetidae</taxon>
        <taxon>Onygenales</taxon>
        <taxon>Nannizziopsiaceae</taxon>
        <taxon>Emydomyces</taxon>
    </lineage>
</organism>
<accession>A0AAF0DFD7</accession>
<dbReference type="EMBL" id="CP120628">
    <property type="protein sequence ID" value="WEW57601.1"/>
    <property type="molecule type" value="Genomic_DNA"/>
</dbReference>
<proteinExistence type="predicted"/>
<sequence>MFATAQDAVLHWIQHVITSPPNSLSGYHAHPPQKLLDAYINRAGTAPQIYNGSLVVVLSNRVHPLADRTAVLLLILETWELKTLPSAATMMLLNVIAALALNSVICFASPLPVTAPEACAPIHIMSARGSNQPQGEGPTLTPLADAIAAAHPGSSREPIVWPANIIPYDINSHNGTLAVTAQLTAYVKKCPTSKIVMLGYSQGAHVIMDSLCGGGGVVGIGPITPPISKDIGSHGMSGLFFFNLVRMF</sequence>
<dbReference type="SMART" id="SM01110">
    <property type="entry name" value="Cutinase"/>
    <property type="match status" value="1"/>
</dbReference>
<evidence type="ECO:0000313" key="3">
    <source>
        <dbReference type="EMBL" id="WEW57601.1"/>
    </source>
</evidence>